<gene>
    <name evidence="9" type="ORF">GS660_07570</name>
</gene>
<keyword evidence="2" id="KW-0479">Metal-binding</keyword>
<dbReference type="PROSITE" id="PS51257">
    <property type="entry name" value="PROKAR_LIPOPROTEIN"/>
    <property type="match status" value="1"/>
</dbReference>
<evidence type="ECO:0000313" key="10">
    <source>
        <dbReference type="Proteomes" id="UP000477083"/>
    </source>
</evidence>
<evidence type="ECO:0000313" key="9">
    <source>
        <dbReference type="EMBL" id="MZQ88956.1"/>
    </source>
</evidence>
<evidence type="ECO:0000259" key="8">
    <source>
        <dbReference type="Pfam" id="PF01435"/>
    </source>
</evidence>
<dbReference type="InterPro" id="IPR051156">
    <property type="entry name" value="Mito/Outer_Membr_Metalloprot"/>
</dbReference>
<feature type="domain" description="Peptidase M48" evidence="8">
    <location>
        <begin position="74"/>
        <end position="244"/>
    </location>
</feature>
<dbReference type="PANTHER" id="PTHR22726:SF1">
    <property type="entry name" value="METALLOENDOPEPTIDASE OMA1, MITOCHONDRIAL"/>
    <property type="match status" value="1"/>
</dbReference>
<evidence type="ECO:0000256" key="5">
    <source>
        <dbReference type="ARBA" id="ARBA00023049"/>
    </source>
</evidence>
<dbReference type="EMBL" id="WWNR01000004">
    <property type="protein sequence ID" value="MZQ88956.1"/>
    <property type="molecule type" value="Genomic_DNA"/>
</dbReference>
<keyword evidence="1 6" id="KW-0645">Protease</keyword>
<keyword evidence="10" id="KW-1185">Reference proteome</keyword>
<dbReference type="GO" id="GO:0051603">
    <property type="term" value="P:proteolysis involved in protein catabolic process"/>
    <property type="evidence" value="ECO:0007669"/>
    <property type="project" value="TreeGrafter"/>
</dbReference>
<dbReference type="Proteomes" id="UP000477083">
    <property type="component" value="Unassembled WGS sequence"/>
</dbReference>
<dbReference type="Gene3D" id="3.30.2010.10">
    <property type="entry name" value="Metalloproteases ('zincins'), catalytic domain"/>
    <property type="match status" value="1"/>
</dbReference>
<dbReference type="GO" id="GO:0016020">
    <property type="term" value="C:membrane"/>
    <property type="evidence" value="ECO:0007669"/>
    <property type="project" value="TreeGrafter"/>
</dbReference>
<comment type="caution">
    <text evidence="9">The sequence shown here is derived from an EMBL/GenBank/DDBJ whole genome shotgun (WGS) entry which is preliminary data.</text>
</comment>
<dbReference type="AlphaFoldDB" id="A0A6L8VGX5"/>
<reference evidence="9 10" key="1">
    <citation type="submission" date="2020-01" db="EMBL/GenBank/DDBJ databases">
        <title>Frigidibacter albus SP32T (=CGMCC 1.13995T).</title>
        <authorList>
            <person name="Liao X."/>
        </authorList>
    </citation>
    <scope>NUCLEOTIDE SEQUENCE [LARGE SCALE GENOMIC DNA]</scope>
    <source>
        <strain evidence="9 10">SP32</strain>
    </source>
</reference>
<keyword evidence="3 6" id="KW-0378">Hydrolase</keyword>
<evidence type="ECO:0000256" key="6">
    <source>
        <dbReference type="RuleBase" id="RU003983"/>
    </source>
</evidence>
<feature type="signal peptide" evidence="7">
    <location>
        <begin position="1"/>
        <end position="27"/>
    </location>
</feature>
<dbReference type="GO" id="GO:0004222">
    <property type="term" value="F:metalloendopeptidase activity"/>
    <property type="evidence" value="ECO:0007669"/>
    <property type="project" value="InterPro"/>
</dbReference>
<dbReference type="PANTHER" id="PTHR22726">
    <property type="entry name" value="METALLOENDOPEPTIDASE OMA1"/>
    <property type="match status" value="1"/>
</dbReference>
<accession>A0A6L8VGX5</accession>
<evidence type="ECO:0000256" key="3">
    <source>
        <dbReference type="ARBA" id="ARBA00022801"/>
    </source>
</evidence>
<keyword evidence="4 6" id="KW-0862">Zinc</keyword>
<keyword evidence="5 6" id="KW-0482">Metalloprotease</keyword>
<proteinExistence type="inferred from homology"/>
<dbReference type="InterPro" id="IPR001915">
    <property type="entry name" value="Peptidase_M48"/>
</dbReference>
<sequence>MRLPDFLPSFPGLRLAPVLAASLLALAACAPLPAPSPVYTPAPDPVYEGQALSPSQAAQNFVAVVNRMEPVILSECLKRARGANCDYQIVVDDRPGQSPNAFQTLDEAGRPVIAFNLPLIAEVRNVDELAFVMGHEAAHHIAGHIPRQQQTASTGAILLGGLAAAYGYDEATVRSAQNIGAGLAGRAYAKNYELEADQLGTVIAWNAGFDPERGAMFFTRLPDPGDRFMGSHPPNAARVDIVRRTVADLRAGRGM</sequence>
<protein>
    <submittedName>
        <fullName evidence="9">M48 family metalloprotease</fullName>
    </submittedName>
</protein>
<evidence type="ECO:0000256" key="2">
    <source>
        <dbReference type="ARBA" id="ARBA00022723"/>
    </source>
</evidence>
<dbReference type="RefSeq" id="WP_161345095.1">
    <property type="nucleotide sequence ID" value="NZ_BMGW01000004.1"/>
</dbReference>
<dbReference type="Pfam" id="PF01435">
    <property type="entry name" value="Peptidase_M48"/>
    <property type="match status" value="1"/>
</dbReference>
<evidence type="ECO:0000256" key="7">
    <source>
        <dbReference type="SAM" id="SignalP"/>
    </source>
</evidence>
<keyword evidence="7" id="KW-0732">Signal</keyword>
<evidence type="ECO:0000256" key="1">
    <source>
        <dbReference type="ARBA" id="ARBA00022670"/>
    </source>
</evidence>
<comment type="similarity">
    <text evidence="6">Belongs to the peptidase M48 family.</text>
</comment>
<feature type="chain" id="PRO_5027025827" evidence="7">
    <location>
        <begin position="28"/>
        <end position="255"/>
    </location>
</feature>
<evidence type="ECO:0000256" key="4">
    <source>
        <dbReference type="ARBA" id="ARBA00022833"/>
    </source>
</evidence>
<name>A0A6L8VGX5_9RHOB</name>
<dbReference type="OrthoDB" id="7338723at2"/>
<organism evidence="9 10">
    <name type="scientific">Frigidibacter albus</name>
    <dbReference type="NCBI Taxonomy" id="1465486"/>
    <lineage>
        <taxon>Bacteria</taxon>
        <taxon>Pseudomonadati</taxon>
        <taxon>Pseudomonadota</taxon>
        <taxon>Alphaproteobacteria</taxon>
        <taxon>Rhodobacterales</taxon>
        <taxon>Paracoccaceae</taxon>
        <taxon>Frigidibacter</taxon>
    </lineage>
</organism>
<dbReference type="GO" id="GO:0046872">
    <property type="term" value="F:metal ion binding"/>
    <property type="evidence" value="ECO:0007669"/>
    <property type="project" value="UniProtKB-KW"/>
</dbReference>
<comment type="cofactor">
    <cofactor evidence="6">
        <name>Zn(2+)</name>
        <dbReference type="ChEBI" id="CHEBI:29105"/>
    </cofactor>
    <text evidence="6">Binds 1 zinc ion per subunit.</text>
</comment>